<dbReference type="PANTHER" id="PTHR35718">
    <property type="entry name" value="EXPRESSED PROTEIN"/>
    <property type="match status" value="1"/>
</dbReference>
<reference evidence="3 4" key="1">
    <citation type="submission" date="2024-12" db="EMBL/GenBank/DDBJ databases">
        <title>The unique morphological basis and parallel evolutionary history of personate flowers in Penstemon.</title>
        <authorList>
            <person name="Depatie T.H."/>
            <person name="Wessinger C.A."/>
        </authorList>
    </citation>
    <scope>NUCLEOTIDE SEQUENCE [LARGE SCALE GENOMIC DNA]</scope>
    <source>
        <strain evidence="3">WTNN_2</strain>
        <tissue evidence="3">Leaf</tissue>
    </source>
</reference>
<feature type="signal peptide" evidence="2">
    <location>
        <begin position="1"/>
        <end position="18"/>
    </location>
</feature>
<sequence length="129" mass="13495">MSPLLIFTLLSFLSITGAEDRAHGLHNESPVALSPEAFAFFHPNALQPSTSNPCHSTGCSSLPLASSTVQSTPAHESASAHRSGLGAGGIIGIPLGFGFVCLITVGVYYAVIKRRANLRRANLEKPAEP</sequence>
<name>A0ABD3SXJ8_9LAMI</name>
<gene>
    <name evidence="3" type="ORF">ACJIZ3_017987</name>
</gene>
<dbReference type="AlphaFoldDB" id="A0ABD3SXJ8"/>
<keyword evidence="1" id="KW-0812">Transmembrane</keyword>
<comment type="caution">
    <text evidence="3">The sequence shown here is derived from an EMBL/GenBank/DDBJ whole genome shotgun (WGS) entry which is preliminary data.</text>
</comment>
<keyword evidence="1" id="KW-1133">Transmembrane helix</keyword>
<evidence type="ECO:0008006" key="5">
    <source>
        <dbReference type="Google" id="ProtNLM"/>
    </source>
</evidence>
<keyword evidence="4" id="KW-1185">Reference proteome</keyword>
<dbReference type="Proteomes" id="UP001634393">
    <property type="component" value="Unassembled WGS sequence"/>
</dbReference>
<evidence type="ECO:0000313" key="3">
    <source>
        <dbReference type="EMBL" id="KAL3829185.1"/>
    </source>
</evidence>
<organism evidence="3 4">
    <name type="scientific">Penstemon smallii</name>
    <dbReference type="NCBI Taxonomy" id="265156"/>
    <lineage>
        <taxon>Eukaryota</taxon>
        <taxon>Viridiplantae</taxon>
        <taxon>Streptophyta</taxon>
        <taxon>Embryophyta</taxon>
        <taxon>Tracheophyta</taxon>
        <taxon>Spermatophyta</taxon>
        <taxon>Magnoliopsida</taxon>
        <taxon>eudicotyledons</taxon>
        <taxon>Gunneridae</taxon>
        <taxon>Pentapetalae</taxon>
        <taxon>asterids</taxon>
        <taxon>lamiids</taxon>
        <taxon>Lamiales</taxon>
        <taxon>Plantaginaceae</taxon>
        <taxon>Cheloneae</taxon>
        <taxon>Penstemon</taxon>
    </lineage>
</organism>
<feature type="chain" id="PRO_5044781978" description="Transmembrane protein" evidence="2">
    <location>
        <begin position="19"/>
        <end position="129"/>
    </location>
</feature>
<evidence type="ECO:0000256" key="1">
    <source>
        <dbReference type="SAM" id="Phobius"/>
    </source>
</evidence>
<dbReference type="EMBL" id="JBJXBP010000005">
    <property type="protein sequence ID" value="KAL3829185.1"/>
    <property type="molecule type" value="Genomic_DNA"/>
</dbReference>
<accession>A0ABD3SXJ8</accession>
<keyword evidence="2" id="KW-0732">Signal</keyword>
<keyword evidence="1" id="KW-0472">Membrane</keyword>
<evidence type="ECO:0000256" key="2">
    <source>
        <dbReference type="SAM" id="SignalP"/>
    </source>
</evidence>
<proteinExistence type="predicted"/>
<evidence type="ECO:0000313" key="4">
    <source>
        <dbReference type="Proteomes" id="UP001634393"/>
    </source>
</evidence>
<dbReference type="PANTHER" id="PTHR35718:SF1">
    <property type="entry name" value="EXPRESSED PROTEIN"/>
    <property type="match status" value="1"/>
</dbReference>
<feature type="transmembrane region" description="Helical" evidence="1">
    <location>
        <begin position="90"/>
        <end position="111"/>
    </location>
</feature>
<protein>
    <recommendedName>
        <fullName evidence="5">Transmembrane protein</fullName>
    </recommendedName>
</protein>